<evidence type="ECO:0000313" key="4">
    <source>
        <dbReference type="Proteomes" id="UP001221898"/>
    </source>
</evidence>
<dbReference type="InterPro" id="IPR013098">
    <property type="entry name" value="Ig_I-set"/>
</dbReference>
<dbReference type="Pfam" id="PF07679">
    <property type="entry name" value="I-set"/>
    <property type="match status" value="10"/>
</dbReference>
<feature type="domain" description="Ig-like" evidence="2">
    <location>
        <begin position="702"/>
        <end position="791"/>
    </location>
</feature>
<accession>A0AAD7T9N8</accession>
<dbReference type="SUPFAM" id="SSF48726">
    <property type="entry name" value="Immunoglobulin"/>
    <property type="match status" value="10"/>
</dbReference>
<feature type="domain" description="Ig-like" evidence="2">
    <location>
        <begin position="134"/>
        <end position="223"/>
    </location>
</feature>
<feature type="domain" description="Ig-like" evidence="2">
    <location>
        <begin position="607"/>
        <end position="695"/>
    </location>
</feature>
<evidence type="ECO:0000256" key="1">
    <source>
        <dbReference type="ARBA" id="ARBA00023319"/>
    </source>
</evidence>
<dbReference type="InterPro" id="IPR007110">
    <property type="entry name" value="Ig-like_dom"/>
</dbReference>
<dbReference type="GO" id="GO:0003007">
    <property type="term" value="P:heart morphogenesis"/>
    <property type="evidence" value="ECO:0007669"/>
    <property type="project" value="UniProtKB-ARBA"/>
</dbReference>
<dbReference type="InterPro" id="IPR013783">
    <property type="entry name" value="Ig-like_fold"/>
</dbReference>
<dbReference type="PROSITE" id="PS50835">
    <property type="entry name" value="IG_LIKE"/>
    <property type="match status" value="9"/>
</dbReference>
<dbReference type="SMART" id="SM00408">
    <property type="entry name" value="IGc2"/>
    <property type="match status" value="9"/>
</dbReference>
<comment type="caution">
    <text evidence="3">The sequence shown here is derived from an EMBL/GenBank/DDBJ whole genome shotgun (WGS) entry which is preliminary data.</text>
</comment>
<dbReference type="AlphaFoldDB" id="A0AAD7T9N8"/>
<dbReference type="InterPro" id="IPR003599">
    <property type="entry name" value="Ig_sub"/>
</dbReference>
<reference evidence="3" key="1">
    <citation type="journal article" date="2023" name="Science">
        <title>Genome structures resolve the early diversification of teleost fishes.</title>
        <authorList>
            <person name="Parey E."/>
            <person name="Louis A."/>
            <person name="Montfort J."/>
            <person name="Bouchez O."/>
            <person name="Roques C."/>
            <person name="Iampietro C."/>
            <person name="Lluch J."/>
            <person name="Castinel A."/>
            <person name="Donnadieu C."/>
            <person name="Desvignes T."/>
            <person name="Floi Bucao C."/>
            <person name="Jouanno E."/>
            <person name="Wen M."/>
            <person name="Mejri S."/>
            <person name="Dirks R."/>
            <person name="Jansen H."/>
            <person name="Henkel C."/>
            <person name="Chen W.J."/>
            <person name="Zahm M."/>
            <person name="Cabau C."/>
            <person name="Klopp C."/>
            <person name="Thompson A.W."/>
            <person name="Robinson-Rechavi M."/>
            <person name="Braasch I."/>
            <person name="Lecointre G."/>
            <person name="Bobe J."/>
            <person name="Postlethwait J.H."/>
            <person name="Berthelot C."/>
            <person name="Roest Crollius H."/>
            <person name="Guiguen Y."/>
        </authorList>
    </citation>
    <scope>NUCLEOTIDE SEQUENCE</scope>
    <source>
        <strain evidence="3">NC1722</strain>
    </source>
</reference>
<keyword evidence="4" id="KW-1185">Reference proteome</keyword>
<dbReference type="EMBL" id="JAINUG010000005">
    <property type="protein sequence ID" value="KAJ8416945.1"/>
    <property type="molecule type" value="Genomic_DNA"/>
</dbReference>
<dbReference type="Proteomes" id="UP001221898">
    <property type="component" value="Unassembled WGS sequence"/>
</dbReference>
<name>A0AAD7T9N8_9TELE</name>
<protein>
    <recommendedName>
        <fullName evidence="2">Ig-like domain-containing protein</fullName>
    </recommendedName>
</protein>
<feature type="domain" description="Ig-like" evidence="2">
    <location>
        <begin position="416"/>
        <end position="505"/>
    </location>
</feature>
<evidence type="ECO:0000313" key="3">
    <source>
        <dbReference type="EMBL" id="KAJ8416945.1"/>
    </source>
</evidence>
<evidence type="ECO:0000259" key="2">
    <source>
        <dbReference type="PROSITE" id="PS50835"/>
    </source>
</evidence>
<feature type="domain" description="Ig-like" evidence="2">
    <location>
        <begin position="324"/>
        <end position="410"/>
    </location>
</feature>
<dbReference type="CDD" id="cd00096">
    <property type="entry name" value="Ig"/>
    <property type="match status" value="2"/>
</dbReference>
<dbReference type="FunFam" id="2.60.40.10:FF:000022">
    <property type="entry name" value="Cardiac titin"/>
    <property type="match status" value="7"/>
</dbReference>
<gene>
    <name evidence="3" type="ORF">AAFF_G00328230</name>
</gene>
<feature type="non-terminal residue" evidence="3">
    <location>
        <position position="1"/>
    </location>
</feature>
<feature type="domain" description="Ig-like" evidence="2">
    <location>
        <begin position="231"/>
        <end position="319"/>
    </location>
</feature>
<organism evidence="3 4">
    <name type="scientific">Aldrovandia affinis</name>
    <dbReference type="NCBI Taxonomy" id="143900"/>
    <lineage>
        <taxon>Eukaryota</taxon>
        <taxon>Metazoa</taxon>
        <taxon>Chordata</taxon>
        <taxon>Craniata</taxon>
        <taxon>Vertebrata</taxon>
        <taxon>Euteleostomi</taxon>
        <taxon>Actinopterygii</taxon>
        <taxon>Neopterygii</taxon>
        <taxon>Teleostei</taxon>
        <taxon>Notacanthiformes</taxon>
        <taxon>Halosauridae</taxon>
        <taxon>Aldrovandia</taxon>
    </lineage>
</organism>
<dbReference type="InterPro" id="IPR003598">
    <property type="entry name" value="Ig_sub2"/>
</dbReference>
<feature type="domain" description="Ig-like" evidence="2">
    <location>
        <begin position="510"/>
        <end position="599"/>
    </location>
</feature>
<dbReference type="InterPro" id="IPR036179">
    <property type="entry name" value="Ig-like_dom_sf"/>
</dbReference>
<dbReference type="SMART" id="SM00409">
    <property type="entry name" value="IG"/>
    <property type="match status" value="9"/>
</dbReference>
<feature type="domain" description="Ig-like" evidence="2">
    <location>
        <begin position="41"/>
        <end position="130"/>
    </location>
</feature>
<proteinExistence type="predicted"/>
<keyword evidence="1" id="KW-0393">Immunoglobulin domain</keyword>
<sequence>GSVTLHILSLDVSDVGEYQCKASNQVGSDTCSTTVKLREPPEFVKKLSNLTAISGEEVTLVSTVKGSQPISVSWVQDKDHVLRDGDNRKITFENNQITLKIFKADATSPGKYTCQLKNDAGVAESIAHLTILEPASIVDKPESFSVTVGEPAAFECTVAGTPELKPKWFKDGVELSSGRKYKITFSKMISSLKVLSTEKGDTGEYTFQIKNEVGKDVCKMNLTVLDKIIPPTFTRKLKDTNTIVGKPGQMDCKVSGSPPFTISWYHDGEEIRSGPSQEISFSDNSCTLNVPTLKLTDSGMYKCKAVNSAGASETSASLFVKEPPSFVSQPQSLEALPGGNVTFSAIVKGSAPLKLKWFRGSKEVLSGKGCEIAMRGNTVTLELFHIDKSHAGEYTCEIINDAGKENCPVNLFVKEPARFVKKLRDHAVETAKLLLLECTYSGSPEIHVKWLKDGHELFSSYKYNITTTENSCILECLNSDKDDCGRYSCEVSNGAGSDTCHAQVSILESPYFIEKLEPMDVTAGEAVCLKCQIGGTPEIKVSWFKADGKICRSTATCRMEYTGGIACLKLSKSTKTDIGEYTCKAENSIGSASSSCHLTVQDVKTAPSFPKKLTSLQQTEGQAVRFECRVAGSSPVEVSWLKDGESLRLSDEYSMSFDDNSAVLNIARGEIKHSGDYVCVATNIVGTASCRAKLTIQEPRYPPVFDKKLLPMEVSVGDSVELECHMTGSLPIKVTWSKDHKDIRAAGNYKITCVDNTPRLTILKADKADSGQYSCHASNEVGKDSCTTEVSVKERKTPPTFTKKPSETIVDSEGKLVKLEARLSGSQPIGVSWFKDNSEIYSSDNYEISFKSNLAVLVIKKGQLSDCGTYTCKATNEAGATSCQVSVAITGKFQSVYLAPFC</sequence>
<dbReference type="PANTHER" id="PTHR47633">
    <property type="entry name" value="IMMUNOGLOBULIN"/>
    <property type="match status" value="1"/>
</dbReference>
<feature type="domain" description="Ig-like" evidence="2">
    <location>
        <begin position="799"/>
        <end position="888"/>
    </location>
</feature>
<dbReference type="GO" id="GO:0055013">
    <property type="term" value="P:cardiac muscle cell development"/>
    <property type="evidence" value="ECO:0007669"/>
    <property type="project" value="UniProtKB-ARBA"/>
</dbReference>
<dbReference type="FunFam" id="2.60.40.10:FF:000107">
    <property type="entry name" value="Myosin, light chain kinase a"/>
    <property type="match status" value="2"/>
</dbReference>
<dbReference type="Gene3D" id="2.60.40.10">
    <property type="entry name" value="Immunoglobulins"/>
    <property type="match status" value="10"/>
</dbReference>